<dbReference type="Pfam" id="PF01546">
    <property type="entry name" value="Peptidase_M20"/>
    <property type="match status" value="1"/>
</dbReference>
<protein>
    <submittedName>
        <fullName evidence="2">M20 family metallopeptidase</fullName>
    </submittedName>
</protein>
<proteinExistence type="predicted"/>
<dbReference type="Proteomes" id="UP001500755">
    <property type="component" value="Unassembled WGS sequence"/>
</dbReference>
<accession>A0ABP5EII9</accession>
<keyword evidence="3" id="KW-1185">Reference proteome</keyword>
<dbReference type="InterPro" id="IPR017439">
    <property type="entry name" value="Amidohydrolase"/>
</dbReference>
<dbReference type="EMBL" id="BAAANO010000004">
    <property type="protein sequence ID" value="GAA1999463.1"/>
    <property type="molecule type" value="Genomic_DNA"/>
</dbReference>
<dbReference type="PANTHER" id="PTHR11014">
    <property type="entry name" value="PEPTIDASE M20 FAMILY MEMBER"/>
    <property type="match status" value="1"/>
</dbReference>
<organism evidence="2 3">
    <name type="scientific">Brevibacterium samyangense</name>
    <dbReference type="NCBI Taxonomy" id="366888"/>
    <lineage>
        <taxon>Bacteria</taxon>
        <taxon>Bacillati</taxon>
        <taxon>Actinomycetota</taxon>
        <taxon>Actinomycetes</taxon>
        <taxon>Micrococcales</taxon>
        <taxon>Brevibacteriaceae</taxon>
        <taxon>Brevibacterium</taxon>
    </lineage>
</organism>
<evidence type="ECO:0000313" key="3">
    <source>
        <dbReference type="Proteomes" id="UP001500755"/>
    </source>
</evidence>
<dbReference type="NCBIfam" id="TIGR01891">
    <property type="entry name" value="amidohydrolases"/>
    <property type="match status" value="1"/>
</dbReference>
<dbReference type="RefSeq" id="WP_344306462.1">
    <property type="nucleotide sequence ID" value="NZ_BAAANO010000004.1"/>
</dbReference>
<dbReference type="Gene3D" id="3.30.70.360">
    <property type="match status" value="1"/>
</dbReference>
<gene>
    <name evidence="2" type="ORF">GCM10009755_03770</name>
</gene>
<dbReference type="PIRSF" id="PIRSF005962">
    <property type="entry name" value="Pept_M20D_amidohydro"/>
    <property type="match status" value="1"/>
</dbReference>
<reference evidence="3" key="1">
    <citation type="journal article" date="2019" name="Int. J. Syst. Evol. Microbiol.">
        <title>The Global Catalogue of Microorganisms (GCM) 10K type strain sequencing project: providing services to taxonomists for standard genome sequencing and annotation.</title>
        <authorList>
            <consortium name="The Broad Institute Genomics Platform"/>
            <consortium name="The Broad Institute Genome Sequencing Center for Infectious Disease"/>
            <person name="Wu L."/>
            <person name="Ma J."/>
        </authorList>
    </citation>
    <scope>NUCLEOTIDE SEQUENCE [LARGE SCALE GENOMIC DNA]</scope>
    <source>
        <strain evidence="3">JCM 14546</strain>
    </source>
</reference>
<comment type="caution">
    <text evidence="2">The sequence shown here is derived from an EMBL/GenBank/DDBJ whole genome shotgun (WGS) entry which is preliminary data.</text>
</comment>
<name>A0ABP5EII9_9MICO</name>
<feature type="domain" description="Peptidase M20 dimerisation" evidence="1">
    <location>
        <begin position="197"/>
        <end position="292"/>
    </location>
</feature>
<sequence>MALDPTLTSALSSDMPALVDTYRWFHANPELSMQEVNTAARITEILGGYGIETFPCGGTGVVGVLRNGDGPVLAYRADTDGLPIEEATGLPYASTASGTLPDGTPVKVMHGCGHDSHIASALEVAKLMSEHTSLWSGTVVFLFQPGEETSAGAAAMLADGLWEKAPKPVAVYGQHIWAGVAGGIEVSVGTAMAMADSLRVTVRGKQAHGSQPEASIDPIVLGAAMITRLQTVVSREISAREMAVVTIATFHGGLKENIIPESAEFTVNVRTFDQGVRETVLAAIERIIKGEAIAAGAPEPGIEFMYEFPRCYNDPELAEGLVGAFREELGADNIVVRDAVTGSEDFGRFGDEIGVPYVYWFFGAYSADTLASEEPVYGNHSPYFGPDAIEASLDAAVRTGLTALLSHLGK</sequence>
<dbReference type="SUPFAM" id="SSF53187">
    <property type="entry name" value="Zn-dependent exopeptidases"/>
    <property type="match status" value="1"/>
</dbReference>
<dbReference type="InterPro" id="IPR002933">
    <property type="entry name" value="Peptidase_M20"/>
</dbReference>
<dbReference type="Gene3D" id="3.40.630.10">
    <property type="entry name" value="Zn peptidases"/>
    <property type="match status" value="1"/>
</dbReference>
<dbReference type="SUPFAM" id="SSF55031">
    <property type="entry name" value="Bacterial exopeptidase dimerisation domain"/>
    <property type="match status" value="1"/>
</dbReference>
<dbReference type="PANTHER" id="PTHR11014:SF63">
    <property type="entry name" value="METALLOPEPTIDASE, PUTATIVE (AFU_ORTHOLOGUE AFUA_6G09600)-RELATED"/>
    <property type="match status" value="1"/>
</dbReference>
<evidence type="ECO:0000259" key="1">
    <source>
        <dbReference type="Pfam" id="PF07687"/>
    </source>
</evidence>
<dbReference type="InterPro" id="IPR011650">
    <property type="entry name" value="Peptidase_M20_dimer"/>
</dbReference>
<dbReference type="Pfam" id="PF07687">
    <property type="entry name" value="M20_dimer"/>
    <property type="match status" value="1"/>
</dbReference>
<evidence type="ECO:0000313" key="2">
    <source>
        <dbReference type="EMBL" id="GAA1999463.1"/>
    </source>
</evidence>
<dbReference type="InterPro" id="IPR036264">
    <property type="entry name" value="Bact_exopeptidase_dim_dom"/>
</dbReference>